<feature type="compositionally biased region" description="Basic and acidic residues" evidence="1">
    <location>
        <begin position="88"/>
        <end position="109"/>
    </location>
</feature>
<gene>
    <name evidence="2" type="ORF">ANCDUO_07378</name>
</gene>
<evidence type="ECO:0000256" key="1">
    <source>
        <dbReference type="SAM" id="MobiDB-lite"/>
    </source>
</evidence>
<reference evidence="2 3" key="1">
    <citation type="submission" date="2013-12" db="EMBL/GenBank/DDBJ databases">
        <title>Draft genome of the parsitic nematode Ancylostoma duodenale.</title>
        <authorList>
            <person name="Mitreva M."/>
        </authorList>
    </citation>
    <scope>NUCLEOTIDE SEQUENCE [LARGE SCALE GENOMIC DNA]</scope>
    <source>
        <strain evidence="2 3">Zhejiang</strain>
    </source>
</reference>
<keyword evidence="3" id="KW-1185">Reference proteome</keyword>
<feature type="compositionally biased region" description="Polar residues" evidence="1">
    <location>
        <begin position="110"/>
        <end position="119"/>
    </location>
</feature>
<dbReference type="Proteomes" id="UP000054047">
    <property type="component" value="Unassembled WGS sequence"/>
</dbReference>
<evidence type="ECO:0000313" key="2">
    <source>
        <dbReference type="EMBL" id="KIH62340.1"/>
    </source>
</evidence>
<dbReference type="EMBL" id="KN729387">
    <property type="protein sequence ID" value="KIH62340.1"/>
    <property type="molecule type" value="Genomic_DNA"/>
</dbReference>
<sequence>MKTGNTHCLIPTYLENSDGFNKKKVARSRNFPQLRREEDPRTSVQQLHVVQPDPSRTETPCLEQHCVQSATPLRKCCKSNHEERCTSNFSLKDDSPRIRSTGHDNRLEQTSDNFPSRSSANEALRNAFKSSSQMSRSSIWMDLPTREATETVCERTPPPSVAATLETDHSWFGVTFLTETD</sequence>
<name>A0A0C2GM95_9BILA</name>
<evidence type="ECO:0000313" key="3">
    <source>
        <dbReference type="Proteomes" id="UP000054047"/>
    </source>
</evidence>
<dbReference type="AlphaFoldDB" id="A0A0C2GM95"/>
<protein>
    <submittedName>
        <fullName evidence="2">Uncharacterized protein</fullName>
    </submittedName>
</protein>
<feature type="region of interest" description="Disordered" evidence="1">
    <location>
        <begin position="88"/>
        <end position="119"/>
    </location>
</feature>
<organism evidence="2 3">
    <name type="scientific">Ancylostoma duodenale</name>
    <dbReference type="NCBI Taxonomy" id="51022"/>
    <lineage>
        <taxon>Eukaryota</taxon>
        <taxon>Metazoa</taxon>
        <taxon>Ecdysozoa</taxon>
        <taxon>Nematoda</taxon>
        <taxon>Chromadorea</taxon>
        <taxon>Rhabditida</taxon>
        <taxon>Rhabditina</taxon>
        <taxon>Rhabditomorpha</taxon>
        <taxon>Strongyloidea</taxon>
        <taxon>Ancylostomatidae</taxon>
        <taxon>Ancylostomatinae</taxon>
        <taxon>Ancylostoma</taxon>
    </lineage>
</organism>
<proteinExistence type="predicted"/>
<accession>A0A0C2GM95</accession>